<dbReference type="Pfam" id="PF13402">
    <property type="entry name" value="Peptidase_M60"/>
    <property type="match status" value="1"/>
</dbReference>
<dbReference type="EMBL" id="FXAZ01000007">
    <property type="protein sequence ID" value="SMG56636.1"/>
    <property type="molecule type" value="Genomic_DNA"/>
</dbReference>
<dbReference type="Gene3D" id="3.40.390.80">
    <property type="entry name" value="Peptidase M60, enhancin-like domain 2"/>
    <property type="match status" value="1"/>
</dbReference>
<dbReference type="Gene3D" id="1.10.390.30">
    <property type="entry name" value="Peptidase M60, enhancin-like domain 3"/>
    <property type="match status" value="1"/>
</dbReference>
<dbReference type="Pfam" id="PF17291">
    <property type="entry name" value="M60-like_N"/>
    <property type="match status" value="1"/>
</dbReference>
<dbReference type="STRING" id="1852522.SAMN06295960_4187"/>
<evidence type="ECO:0000256" key="1">
    <source>
        <dbReference type="SAM" id="SignalP"/>
    </source>
</evidence>
<dbReference type="InterPro" id="IPR035423">
    <property type="entry name" value="M60-like_N"/>
</dbReference>
<dbReference type="InterPro" id="IPR042279">
    <property type="entry name" value="Pep_M60_3"/>
</dbReference>
<dbReference type="PROSITE" id="PS51723">
    <property type="entry name" value="PEPTIDASE_M60"/>
    <property type="match status" value="1"/>
</dbReference>
<dbReference type="RefSeq" id="WP_244903512.1">
    <property type="nucleotide sequence ID" value="NZ_FXAZ01000007.1"/>
</dbReference>
<keyword evidence="1" id="KW-0732">Signal</keyword>
<dbReference type="AlphaFoldDB" id="A0A1X7LRT9"/>
<feature type="domain" description="Peptidase M60" evidence="2">
    <location>
        <begin position="433"/>
        <end position="740"/>
    </location>
</feature>
<dbReference type="PANTHER" id="PTHR15730:SF5">
    <property type="entry name" value="SI:CH211-210B2.2-RELATED"/>
    <property type="match status" value="1"/>
</dbReference>
<evidence type="ECO:0000313" key="4">
    <source>
        <dbReference type="Proteomes" id="UP000193834"/>
    </source>
</evidence>
<dbReference type="InterPro" id="IPR013783">
    <property type="entry name" value="Ig-like_fold"/>
</dbReference>
<gene>
    <name evidence="3" type="ORF">SAMN06295960_4187</name>
</gene>
<dbReference type="InterPro" id="IPR031161">
    <property type="entry name" value="Peptidase_M60_dom"/>
</dbReference>
<keyword evidence="4" id="KW-1185">Reference proteome</keyword>
<name>A0A1X7LRT9_9BACL</name>
<dbReference type="Gene3D" id="2.60.40.10">
    <property type="entry name" value="Immunoglobulins"/>
    <property type="match status" value="1"/>
</dbReference>
<dbReference type="InterPro" id="IPR051244">
    <property type="entry name" value="TCAF"/>
</dbReference>
<accession>A0A1X7LRT9</accession>
<sequence>MLRKKNAEKRLRRGVCLLALAVFMVQPPTLVYAQDSPTAGEERLAAASESSRTIVQHDLDVIYEDLSGYPSVSATYNGGVAAIGDQAFVLATNPDTTPILAAAHYGAGRVILAGDDSYFKFASDITDDRSTVARNILLWLTEDAEPLTYREALAGQGTLPILTATTKSFPIASNYPIEVIQRDSFLSLPLDPVEHPVAYVDATMKDNEIDALAAYVEQGGSVVVAMKGWVMEQYPHVFLGSAYQGRTAKLSEDYPLQRLLNRMGLGIMNNIATTKTATLPKLSVSAAQAYHAAMLVDQAKQVEAGQFDPNELEIGPAGADAKKKLQVLAAVTGGTFGSLTDESAMYAQIKQDAEELGQHLSFPLDRSLSPYSSALLAYNLSLVGNQLDAPKSPYADNFPGAVPSDAPRVEQKRIPVDFDYSTFDYLRQGTVPKHWISTGLYAPAGEWITVHVPEGTTGLDVQIGAHTDNLTSQNVWKRLPIVTQRKTLSPGDHQIRSPYGGLLYLIPTKPQPGIVKEITIEGGVQAPYYVLGETTDEAWTSIREYQAPWAELQSRRVILTLPSEYVRTLDDPQALLEKWDQIVDYTDEAAGLSPDSSLPHRSVDLPFRYVADRQISAGFMHAGYPIMFQIDPSAAHAVDIERVTRNGWGFWHETGHEYQQGAWNWDVTGEVTVNIYSLYVQQKFGNPSNLLTRNAQGKDFYDRAFEHMATSDPNTTVYGKSGQDLFVNLVMFRQLSLAYGWDYYADLHRAYRELPASQLPANNQAEIDTFVVMASKTAGEDLTEFFDKWFLKYTPSTVKAQIEALNLPKPSQDIWTLRETEGIEAPTLELSSGTEQDWHSSEVTVTVTNPTPIDEGSGLRNQYKLGADGAWTAYTTPIVIADEGETTVYARVRQLSGVTSDEVSTTVKLDLTAPSIEASVAEAVYGDTPIEVPIQVLDVLSGVKTITVLLDGQPLEAPYVIDPAVLAQGTHELVVTAIDQAGNTADKSVSFQVIKAAAVQDLYEIVERASDAGLISNHGIAQALRSHIAKLERQDLTNPKSYEPLVKFIQAQTGKHMDENTAQELLSVIERLQQQ</sequence>
<organism evidence="3 4">
    <name type="scientific">Paenibacillus aquistagni</name>
    <dbReference type="NCBI Taxonomy" id="1852522"/>
    <lineage>
        <taxon>Bacteria</taxon>
        <taxon>Bacillati</taxon>
        <taxon>Bacillota</taxon>
        <taxon>Bacilli</taxon>
        <taxon>Bacillales</taxon>
        <taxon>Paenibacillaceae</taxon>
        <taxon>Paenibacillus</taxon>
    </lineage>
</organism>
<dbReference type="Proteomes" id="UP000193834">
    <property type="component" value="Unassembled WGS sequence"/>
</dbReference>
<dbReference type="PANTHER" id="PTHR15730">
    <property type="entry name" value="EXPERIMENTAL AUTOIMMUNE PROSTATITIS ANTIGEN 2-RELATED"/>
    <property type="match status" value="1"/>
</dbReference>
<evidence type="ECO:0000259" key="2">
    <source>
        <dbReference type="PROSITE" id="PS51723"/>
    </source>
</evidence>
<dbReference type="SMART" id="SM01276">
    <property type="entry name" value="M60-like"/>
    <property type="match status" value="1"/>
</dbReference>
<protein>
    <submittedName>
        <fullName evidence="3">Peptidase M60, enhancin and enhancin-like</fullName>
    </submittedName>
</protein>
<feature type="signal peptide" evidence="1">
    <location>
        <begin position="1"/>
        <end position="33"/>
    </location>
</feature>
<dbReference type="Gene3D" id="2.60.120.1250">
    <property type="entry name" value="Peptidase M60, enhancin-like domain 1"/>
    <property type="match status" value="1"/>
</dbReference>
<evidence type="ECO:0000313" key="3">
    <source>
        <dbReference type="EMBL" id="SMG56636.1"/>
    </source>
</evidence>
<feature type="chain" id="PRO_5012259558" evidence="1">
    <location>
        <begin position="34"/>
        <end position="1075"/>
    </location>
</feature>
<reference evidence="3 4" key="1">
    <citation type="submission" date="2017-04" db="EMBL/GenBank/DDBJ databases">
        <authorList>
            <person name="Afonso C.L."/>
            <person name="Miller P.J."/>
            <person name="Scott M.A."/>
            <person name="Spackman E."/>
            <person name="Goraichik I."/>
            <person name="Dimitrov K.M."/>
            <person name="Suarez D.L."/>
            <person name="Swayne D.E."/>
        </authorList>
    </citation>
    <scope>NUCLEOTIDE SEQUENCE [LARGE SCALE GENOMIC DNA]</scope>
    <source>
        <strain evidence="3 4">11</strain>
    </source>
</reference>
<proteinExistence type="predicted"/>